<evidence type="ECO:0000256" key="7">
    <source>
        <dbReference type="ARBA" id="ARBA00061362"/>
    </source>
</evidence>
<dbReference type="RefSeq" id="NP_001087826.1">
    <property type="nucleotide sequence ID" value="NM_001094357.1"/>
</dbReference>
<comment type="similarity">
    <text evidence="7">Belongs to the IFT25 family.</text>
</comment>
<reference evidence="14" key="1">
    <citation type="journal article" date="2016" name="Nature">
        <title>Genome evolution in the allotetraploid frog Xenopus laevis.</title>
        <authorList>
            <person name="Session A.M."/>
            <person name="Uno Y."/>
            <person name="Kwon T."/>
            <person name="Chapman J.A."/>
            <person name="Toyoda A."/>
            <person name="Takahashi S."/>
            <person name="Fukui A."/>
            <person name="Hikosaka A."/>
            <person name="Suzuki A."/>
            <person name="Kondo M."/>
            <person name="van Heeringen S.J."/>
            <person name="Quigley I."/>
            <person name="Heinz S."/>
            <person name="Ogino H."/>
            <person name="Ochi H."/>
            <person name="Hellsten U."/>
            <person name="Lyons J.B."/>
            <person name="Simakov O."/>
            <person name="Putnam N."/>
            <person name="Stites J."/>
            <person name="Kuroki Y."/>
            <person name="Tanaka T."/>
            <person name="Michiue T."/>
            <person name="Watanabe M."/>
            <person name="Bogdanovic O."/>
            <person name="Lister R."/>
            <person name="Georgiou G."/>
            <person name="Paranjpe S.S."/>
            <person name="van Kruijsbergen I."/>
            <person name="Shu S."/>
            <person name="Carlson J."/>
            <person name="Kinoshita T."/>
            <person name="Ohta Y."/>
            <person name="Mawaribuchi S."/>
            <person name="Jenkins J."/>
            <person name="Grimwood J."/>
            <person name="Schmutz J."/>
            <person name="Mitros T."/>
            <person name="Mozaffari S.V."/>
            <person name="Suzuki Y."/>
            <person name="Haramoto Y."/>
            <person name="Yamamoto T.S."/>
            <person name="Takagi C."/>
            <person name="Heald R."/>
            <person name="Miller K."/>
            <person name="Haudenschild C."/>
            <person name="Kitzman J."/>
            <person name="Nakayama T."/>
            <person name="Izutsu Y."/>
            <person name="Robert J."/>
            <person name="Fortriede J."/>
            <person name="Burns K."/>
            <person name="Lotay V."/>
            <person name="Karimi K."/>
            <person name="Yasuoka Y."/>
            <person name="Dichmann D.S."/>
            <person name="Flajnik M.F."/>
            <person name="Houston D.W."/>
            <person name="Shendure J."/>
            <person name="DuPasquier L."/>
            <person name="Vize P.D."/>
            <person name="Zorn A.M."/>
            <person name="Ito M."/>
            <person name="Marcotte E.M."/>
            <person name="Wallingford J.B."/>
            <person name="Ito Y."/>
            <person name="Asashima M."/>
            <person name="Ueno N."/>
            <person name="Matsuda Y."/>
            <person name="Veenstra G.J."/>
            <person name="Fujiyama A."/>
            <person name="Harland R.M."/>
            <person name="Taira M."/>
            <person name="Rokhsar D.S."/>
        </authorList>
    </citation>
    <scope>NUCLEOTIDE SEQUENCE [LARGE SCALE GENOMIC DNA]</scope>
    <source>
        <strain evidence="14">J</strain>
    </source>
</reference>
<dbReference type="GO" id="GO:0030992">
    <property type="term" value="C:intraciliary transport particle B"/>
    <property type="evidence" value="ECO:0007669"/>
    <property type="project" value="InterPro"/>
</dbReference>
<evidence type="ECO:0000313" key="13">
    <source>
        <dbReference type="EMBL" id="OCT85037.1"/>
    </source>
</evidence>
<feature type="domain" description="F5/8 type C" evidence="12">
    <location>
        <begin position="19"/>
        <end position="125"/>
    </location>
</feature>
<comment type="subcellular location">
    <subcellularLocation>
        <location evidence="1">Cell projection</location>
        <location evidence="1">Cilium</location>
    </subcellularLocation>
</comment>
<evidence type="ECO:0000256" key="11">
    <source>
        <dbReference type="ARBA" id="ARBA00077899"/>
    </source>
</evidence>
<evidence type="ECO:0000259" key="12">
    <source>
        <dbReference type="Pfam" id="PF00754"/>
    </source>
</evidence>
<dbReference type="Pfam" id="PF00754">
    <property type="entry name" value="F5_F8_type_C"/>
    <property type="match status" value="1"/>
</dbReference>
<dbReference type="AlphaFoldDB" id="A0A974HNV9"/>
<dbReference type="SUPFAM" id="SSF49785">
    <property type="entry name" value="Galactose-binding domain-like"/>
    <property type="match status" value="1"/>
</dbReference>
<dbReference type="GO" id="GO:0005813">
    <property type="term" value="C:centrosome"/>
    <property type="evidence" value="ECO:0007669"/>
    <property type="project" value="TreeGrafter"/>
</dbReference>
<dbReference type="GO" id="GO:0046872">
    <property type="term" value="F:metal ion binding"/>
    <property type="evidence" value="ECO:0007669"/>
    <property type="project" value="UniProtKB-KW"/>
</dbReference>
<evidence type="ECO:0000313" key="14">
    <source>
        <dbReference type="Proteomes" id="UP000694892"/>
    </source>
</evidence>
<dbReference type="Xenbase" id="XB-GENE-948270">
    <property type="gene designation" value="ift25.L"/>
</dbReference>
<dbReference type="PANTHER" id="PTHR33906:SF1">
    <property type="entry name" value="INTRAFLAGELLAR TRANSPORT PROTEIN 25 HOMOLOG"/>
    <property type="match status" value="1"/>
</dbReference>
<name>A0A974HNV9_XENLA</name>
<comment type="function">
    <text evidence="6">Component of the IFT complex B required for sonic hedgehog/SHH signaling. May mediate transport of SHH components: required for the export of SMO and PTCH1 receptors out of the cilium and the accumulation of GLI2 at the ciliary tip in response to activation of the SHH pathway, suggesting it is involved in the dynamic transport of SHH signaling molecules within the cilium. Not required for ciliary assembly. Its role in intraflagellar transport is mainly seen in tissues rich in ciliated cells such as kidney and testis. Essential for male fertility, spermiogenesis and sperm flagella formation. Plays a role in the early development of the kidney. May be involved in the regulation of ureteric bud initiation.</text>
</comment>
<dbReference type="Gene3D" id="2.60.120.260">
    <property type="entry name" value="Galactose-binding domain-like"/>
    <property type="match status" value="1"/>
</dbReference>
<dbReference type="GeneID" id="447687"/>
<dbReference type="GO" id="GO:0042073">
    <property type="term" value="P:intraciliary transport"/>
    <property type="evidence" value="ECO:0007669"/>
    <property type="project" value="InterPro"/>
</dbReference>
<dbReference type="AGR" id="Xenbase:XB-GENE-948270"/>
<dbReference type="InterPro" id="IPR033558">
    <property type="entry name" value="IFT25"/>
</dbReference>
<evidence type="ECO:0000256" key="6">
    <source>
        <dbReference type="ARBA" id="ARBA00058003"/>
    </source>
</evidence>
<keyword evidence="4" id="KW-0969">Cilium</keyword>
<evidence type="ECO:0000256" key="1">
    <source>
        <dbReference type="ARBA" id="ARBA00004138"/>
    </source>
</evidence>
<evidence type="ECO:0000256" key="9">
    <source>
        <dbReference type="ARBA" id="ARBA00071135"/>
    </source>
</evidence>
<dbReference type="InterPro" id="IPR008979">
    <property type="entry name" value="Galactose-bd-like_sf"/>
</dbReference>
<dbReference type="OMA" id="MWTRNAK"/>
<proteinExistence type="inferred from homology"/>
<dbReference type="Proteomes" id="UP000694892">
    <property type="component" value="Chromosome 4L"/>
</dbReference>
<evidence type="ECO:0000256" key="10">
    <source>
        <dbReference type="ARBA" id="ARBA00076413"/>
    </source>
</evidence>
<dbReference type="FunFam" id="2.60.120.260:FF:000081">
    <property type="entry name" value="Intraflagellar transport protein 25 homolog"/>
    <property type="match status" value="1"/>
</dbReference>
<evidence type="ECO:0000256" key="3">
    <source>
        <dbReference type="ARBA" id="ARBA00022837"/>
    </source>
</evidence>
<evidence type="ECO:0000313" key="15">
    <source>
        <dbReference type="Xenbase" id="XB-GENE-948270"/>
    </source>
</evidence>
<evidence type="ECO:0000256" key="4">
    <source>
        <dbReference type="ARBA" id="ARBA00023069"/>
    </source>
</evidence>
<dbReference type="CTD" id="447687"/>
<accession>A0A974HNV9</accession>
<protein>
    <recommendedName>
        <fullName evidence="9">Intraflagellar transport protein 25 homolog</fullName>
    </recommendedName>
    <alternativeName>
        <fullName evidence="11">Heat shock protein beta-11</fullName>
    </alternativeName>
    <alternativeName>
        <fullName evidence="10">Placental protein 25</fullName>
    </alternativeName>
</protein>
<comment type="subunit">
    <text evidence="8">Component of the IFT complex B, at least composed of IFT20, IFT22, IFT25, IFT27, IFT46, IFT52, TRAF3IP1/IFT54, IFT57, IFT74, IFT80, IFT81, and IFT88. Interacts with IFT27. Interacts with IFT88.</text>
</comment>
<sequence length="139" mass="15548">MTRAGDLCLSSAGARVTLATSSDDRHPANNIIDGNTDTFWTTTGMYPQEFIISLNGIQKINKIILQSSLVRSVRIESSTSKEPVNFELRLERDLENTEEHLQFEEFTLPGIQVAHIRFVILSGFDHFASVHRVSAEGDK</sequence>
<keyword evidence="5" id="KW-0966">Cell projection</keyword>
<gene>
    <name evidence="15" type="primary">ift25.L</name>
    <name evidence="13" type="ORF">XELAEV_18023200mg</name>
</gene>
<keyword evidence="3" id="KW-0106">Calcium</keyword>
<organism evidence="13 14">
    <name type="scientific">Xenopus laevis</name>
    <name type="common">African clawed frog</name>
    <dbReference type="NCBI Taxonomy" id="8355"/>
    <lineage>
        <taxon>Eukaryota</taxon>
        <taxon>Metazoa</taxon>
        <taxon>Chordata</taxon>
        <taxon>Craniata</taxon>
        <taxon>Vertebrata</taxon>
        <taxon>Euteleostomi</taxon>
        <taxon>Amphibia</taxon>
        <taxon>Batrachia</taxon>
        <taxon>Anura</taxon>
        <taxon>Pipoidea</taxon>
        <taxon>Pipidae</taxon>
        <taxon>Xenopodinae</taxon>
        <taxon>Xenopus</taxon>
        <taxon>Xenopus</taxon>
    </lineage>
</organism>
<evidence type="ECO:0000256" key="2">
    <source>
        <dbReference type="ARBA" id="ARBA00022723"/>
    </source>
</evidence>
<dbReference type="OrthoDB" id="271080at2759"/>
<dbReference type="GO" id="GO:0005929">
    <property type="term" value="C:cilium"/>
    <property type="evidence" value="ECO:0007669"/>
    <property type="project" value="UniProtKB-SubCell"/>
</dbReference>
<evidence type="ECO:0000256" key="5">
    <source>
        <dbReference type="ARBA" id="ARBA00023273"/>
    </source>
</evidence>
<dbReference type="KEGG" id="xla:447687"/>
<keyword evidence="2" id="KW-0479">Metal-binding</keyword>
<dbReference type="EMBL" id="CM004472">
    <property type="protein sequence ID" value="OCT85037.1"/>
    <property type="molecule type" value="Genomic_DNA"/>
</dbReference>
<dbReference type="InterPro" id="IPR000421">
    <property type="entry name" value="FA58C"/>
</dbReference>
<dbReference type="PANTHER" id="PTHR33906">
    <property type="entry name" value="INTRAFLAGELLAR TRANSPORT PROTEIN 25 HOMOLOG"/>
    <property type="match status" value="1"/>
</dbReference>
<evidence type="ECO:0000256" key="8">
    <source>
        <dbReference type="ARBA" id="ARBA00063061"/>
    </source>
</evidence>